<evidence type="ECO:0000256" key="3">
    <source>
        <dbReference type="ARBA" id="ARBA00022989"/>
    </source>
</evidence>
<keyword evidence="5" id="KW-0472">Membrane</keyword>
<keyword evidence="4" id="KW-0297">G-protein coupled receptor</keyword>
<evidence type="ECO:0000256" key="5">
    <source>
        <dbReference type="ARBA" id="ARBA00023136"/>
    </source>
</evidence>
<keyword evidence="11" id="KW-1185">Reference proteome</keyword>
<dbReference type="Proteomes" id="UP001527925">
    <property type="component" value="Unassembled WGS sequence"/>
</dbReference>
<dbReference type="InterPro" id="IPR002455">
    <property type="entry name" value="GPCR3_GABA-B"/>
</dbReference>
<reference evidence="10 11" key="1">
    <citation type="submission" date="2023-09" db="EMBL/GenBank/DDBJ databases">
        <title>Pangenome analysis of Batrachochytrium dendrobatidis and related Chytrids.</title>
        <authorList>
            <person name="Yacoub M.N."/>
            <person name="Stajich J.E."/>
            <person name="James T.Y."/>
        </authorList>
    </citation>
    <scope>NUCLEOTIDE SEQUENCE [LARGE SCALE GENOMIC DNA]</scope>
    <source>
        <strain evidence="10 11">JEL0888</strain>
    </source>
</reference>
<dbReference type="InterPro" id="IPR028082">
    <property type="entry name" value="Peripla_BP_I"/>
</dbReference>
<keyword evidence="6" id="KW-0675">Receptor</keyword>
<name>A0ABR4MVD2_9FUNG</name>
<evidence type="ECO:0000256" key="4">
    <source>
        <dbReference type="ARBA" id="ARBA00023040"/>
    </source>
</evidence>
<sequence length="522" mass="57707">MVSRAVPNAWAARELLPRMHERRMLVSPARATASYRDHQFAATAGFFRSPMFDASLSNGVRYLIAARCNAIWSTSRAVAARLLRNGHPFVGRQCPICRTPLGAFSPVGHLITACTDPRIQACRDTIGFYGASLPTSRIHPAMPAHTCMISRLLGLMQTLPNAANNITITVVDQGIAYLADQLLFGIRMAAREINSNPNVLQDVTITTARFLLPSISNKAAMYDAVVGLCDSAGQVALASPLNSPIASTVSFICPQLPHMSPYSASPMLSDKSTYPLFYRFVVSATQQVQAAVAQHKYFGWTRVGIIYVNTNVWAVSTKMLAARLSLQLFPASGISVEACVLITPYDPAVSKFYYPQISNQFEFLKSTKLRVFLAYVDTWQTMDVMMAASRVGLVGRDYVWTFINPSEDDPTIQDRWDTPINPSLLQGVGLIWFNAGPFFDDPYLQSWIPRFLAAETAAISTEPQLYYDLKPNETDTTKQSYPANFFFDDPGTDKVPSYMTMAGYDATLGMAQTFEKARLRAP</sequence>
<dbReference type="PANTHER" id="PTHR10519:SF20">
    <property type="entry name" value="G-PROTEIN COUPLED RECEPTOR 156-RELATED"/>
    <property type="match status" value="1"/>
</dbReference>
<gene>
    <name evidence="10" type="ORF">HK105_209319</name>
</gene>
<dbReference type="InterPro" id="IPR001828">
    <property type="entry name" value="ANF_lig-bd_rcpt"/>
</dbReference>
<evidence type="ECO:0000313" key="10">
    <source>
        <dbReference type="EMBL" id="KAL2911211.1"/>
    </source>
</evidence>
<keyword evidence="7" id="KW-0325">Glycoprotein</keyword>
<protein>
    <recommendedName>
        <fullName evidence="9">Receptor ligand binding region domain-containing protein</fullName>
    </recommendedName>
</protein>
<evidence type="ECO:0000256" key="7">
    <source>
        <dbReference type="ARBA" id="ARBA00023180"/>
    </source>
</evidence>
<dbReference type="EMBL" id="JADGIZ020000136">
    <property type="protein sequence ID" value="KAL2911211.1"/>
    <property type="molecule type" value="Genomic_DNA"/>
</dbReference>
<comment type="subcellular location">
    <subcellularLocation>
        <location evidence="1">Membrane</location>
    </subcellularLocation>
</comment>
<evidence type="ECO:0000256" key="6">
    <source>
        <dbReference type="ARBA" id="ARBA00023170"/>
    </source>
</evidence>
<proteinExistence type="predicted"/>
<evidence type="ECO:0000313" key="11">
    <source>
        <dbReference type="Proteomes" id="UP001527925"/>
    </source>
</evidence>
<evidence type="ECO:0000259" key="9">
    <source>
        <dbReference type="Pfam" id="PF01094"/>
    </source>
</evidence>
<keyword evidence="2" id="KW-0812">Transmembrane</keyword>
<dbReference type="PANTHER" id="PTHR10519">
    <property type="entry name" value="GABA-B RECEPTOR"/>
    <property type="match status" value="1"/>
</dbReference>
<dbReference type="Pfam" id="PF01094">
    <property type="entry name" value="ANF_receptor"/>
    <property type="match status" value="1"/>
</dbReference>
<keyword evidence="3" id="KW-1133">Transmembrane helix</keyword>
<dbReference type="SUPFAM" id="SSF53822">
    <property type="entry name" value="Periplasmic binding protein-like I"/>
    <property type="match status" value="1"/>
</dbReference>
<dbReference type="Gene3D" id="3.40.50.2300">
    <property type="match status" value="1"/>
</dbReference>
<evidence type="ECO:0000256" key="2">
    <source>
        <dbReference type="ARBA" id="ARBA00022692"/>
    </source>
</evidence>
<accession>A0ABR4MVD2</accession>
<evidence type="ECO:0000256" key="8">
    <source>
        <dbReference type="ARBA" id="ARBA00023224"/>
    </source>
</evidence>
<evidence type="ECO:0000256" key="1">
    <source>
        <dbReference type="ARBA" id="ARBA00004370"/>
    </source>
</evidence>
<feature type="domain" description="Receptor ligand binding region" evidence="9">
    <location>
        <begin position="186"/>
        <end position="518"/>
    </location>
</feature>
<keyword evidence="8" id="KW-0807">Transducer</keyword>
<organism evidence="10 11">
    <name type="scientific">Polyrhizophydium stewartii</name>
    <dbReference type="NCBI Taxonomy" id="2732419"/>
    <lineage>
        <taxon>Eukaryota</taxon>
        <taxon>Fungi</taxon>
        <taxon>Fungi incertae sedis</taxon>
        <taxon>Chytridiomycota</taxon>
        <taxon>Chytridiomycota incertae sedis</taxon>
        <taxon>Chytridiomycetes</taxon>
        <taxon>Rhizophydiales</taxon>
        <taxon>Rhizophydiales incertae sedis</taxon>
        <taxon>Polyrhizophydium</taxon>
    </lineage>
</organism>
<comment type="caution">
    <text evidence="10">The sequence shown here is derived from an EMBL/GenBank/DDBJ whole genome shotgun (WGS) entry which is preliminary data.</text>
</comment>